<feature type="compositionally biased region" description="Low complexity" evidence="1">
    <location>
        <begin position="136"/>
        <end position="147"/>
    </location>
</feature>
<dbReference type="Proteomes" id="UP001337655">
    <property type="component" value="Unassembled WGS sequence"/>
</dbReference>
<dbReference type="AlphaFoldDB" id="A0AAV9P215"/>
<evidence type="ECO:0000313" key="2">
    <source>
        <dbReference type="EMBL" id="KAK5164955.1"/>
    </source>
</evidence>
<dbReference type="EMBL" id="JAVRRT010000018">
    <property type="protein sequence ID" value="KAK5164955.1"/>
    <property type="molecule type" value="Genomic_DNA"/>
</dbReference>
<evidence type="ECO:0000256" key="1">
    <source>
        <dbReference type="SAM" id="MobiDB-lite"/>
    </source>
</evidence>
<comment type="caution">
    <text evidence="2">The sequence shown here is derived from an EMBL/GenBank/DDBJ whole genome shotgun (WGS) entry which is preliminary data.</text>
</comment>
<feature type="compositionally biased region" description="Polar residues" evidence="1">
    <location>
        <begin position="257"/>
        <end position="270"/>
    </location>
</feature>
<dbReference type="GeneID" id="89930950"/>
<gene>
    <name evidence="2" type="ORF">LTR77_009620</name>
</gene>
<feature type="compositionally biased region" description="Polar residues" evidence="1">
    <location>
        <begin position="212"/>
        <end position="227"/>
    </location>
</feature>
<dbReference type="RefSeq" id="XP_064655151.1">
    <property type="nucleotide sequence ID" value="XM_064806846.1"/>
</dbReference>
<reference evidence="2 3" key="1">
    <citation type="submission" date="2023-08" db="EMBL/GenBank/DDBJ databases">
        <title>Black Yeasts Isolated from many extreme environments.</title>
        <authorList>
            <person name="Coleine C."/>
            <person name="Stajich J.E."/>
            <person name="Selbmann L."/>
        </authorList>
    </citation>
    <scope>NUCLEOTIDE SEQUENCE [LARGE SCALE GENOMIC DNA]</scope>
    <source>
        <strain evidence="2 3">CCFEE 5935</strain>
    </source>
</reference>
<keyword evidence="3" id="KW-1185">Reference proteome</keyword>
<organism evidence="2 3">
    <name type="scientific">Saxophila tyrrhenica</name>
    <dbReference type="NCBI Taxonomy" id="1690608"/>
    <lineage>
        <taxon>Eukaryota</taxon>
        <taxon>Fungi</taxon>
        <taxon>Dikarya</taxon>
        <taxon>Ascomycota</taxon>
        <taxon>Pezizomycotina</taxon>
        <taxon>Dothideomycetes</taxon>
        <taxon>Dothideomycetidae</taxon>
        <taxon>Mycosphaerellales</taxon>
        <taxon>Extremaceae</taxon>
        <taxon>Saxophila</taxon>
    </lineage>
</organism>
<proteinExistence type="predicted"/>
<feature type="compositionally biased region" description="Polar residues" evidence="1">
    <location>
        <begin position="31"/>
        <end position="62"/>
    </location>
</feature>
<evidence type="ECO:0000313" key="3">
    <source>
        <dbReference type="Proteomes" id="UP001337655"/>
    </source>
</evidence>
<protein>
    <submittedName>
        <fullName evidence="2">Uncharacterized protein</fullName>
    </submittedName>
</protein>
<feature type="region of interest" description="Disordered" evidence="1">
    <location>
        <begin position="1"/>
        <end position="300"/>
    </location>
</feature>
<feature type="compositionally biased region" description="Basic and acidic residues" evidence="1">
    <location>
        <begin position="1"/>
        <end position="12"/>
    </location>
</feature>
<name>A0AAV9P215_9PEZI</name>
<feature type="compositionally biased region" description="Polar residues" evidence="1">
    <location>
        <begin position="13"/>
        <end position="22"/>
    </location>
</feature>
<accession>A0AAV9P215</accession>
<sequence>MGLISKIEDKLSGSKSSDNQQYESKESSSSGNASTHQHPVSGSTSGPTGTAVPSNSSGSTSAAGRDGYGMQPTDTRRNDYSGQSSNRDPRTADYPTHSSRTADYPSQSTSHSTHPGGYSTTTRSEAPAGYSNDPRTTTTTNTTSSSSPRQPYDPYSSRGQRAAAAAAHEHGMSPTTGGSRAPYADAETSRSQQAGIASGSRGYGPEYINSAPHASSGGQQDLSSISGGDSRHHYGRDAAMAGGVGAGGVGAYEYGKHQQQPGSSSTQNYSRPGEYAGRASAEQTMPMSAGAGSGGIDHAKKMGGAYEAGYRDGMEHMRQEMENSRRI</sequence>
<feature type="compositionally biased region" description="Polar residues" evidence="1">
    <location>
        <begin position="96"/>
        <end position="124"/>
    </location>
</feature>